<keyword evidence="3" id="KW-1185">Reference proteome</keyword>
<proteinExistence type="predicted"/>
<feature type="transmembrane region" description="Helical" evidence="1">
    <location>
        <begin position="43"/>
        <end position="61"/>
    </location>
</feature>
<keyword evidence="1" id="KW-0812">Transmembrane</keyword>
<name>A0A516V7Z4_9GAMM</name>
<dbReference type="RefSeq" id="WP_143880157.1">
    <property type="nucleotide sequence ID" value="NZ_BAABLZ010000001.1"/>
</dbReference>
<dbReference type="EMBL" id="CP041742">
    <property type="protein sequence ID" value="QDQ74648.1"/>
    <property type="molecule type" value="Genomic_DNA"/>
</dbReference>
<evidence type="ECO:0008006" key="4">
    <source>
        <dbReference type="Google" id="ProtNLM"/>
    </source>
</evidence>
<accession>A0A516V7Z4</accession>
<evidence type="ECO:0000313" key="3">
    <source>
        <dbReference type="Proteomes" id="UP000315891"/>
    </source>
</evidence>
<dbReference type="Proteomes" id="UP000315891">
    <property type="component" value="Chromosome"/>
</dbReference>
<sequence>MNHDDAFDTRLRETWRTAVDAVPSALAWRLRPVKPERRATTRWPLGAAFAAAAVLAIAIGLRPHAVGTPGATSAAATNNTIATTGDVALTAPLDRSPDFYAWLASPDAEQLAME</sequence>
<dbReference type="AlphaFoldDB" id="A0A516V7Z4"/>
<organism evidence="2 3">
    <name type="scientific">Pseudoluteimonas lycopersici</name>
    <dbReference type="NCBI Taxonomy" id="1324796"/>
    <lineage>
        <taxon>Bacteria</taxon>
        <taxon>Pseudomonadati</taxon>
        <taxon>Pseudomonadota</taxon>
        <taxon>Gammaproteobacteria</taxon>
        <taxon>Lysobacterales</taxon>
        <taxon>Lysobacteraceae</taxon>
        <taxon>Pseudoluteimonas</taxon>
    </lineage>
</organism>
<protein>
    <recommendedName>
        <fullName evidence="4">DUF3619 family protein</fullName>
    </recommendedName>
</protein>
<reference evidence="2 3" key="1">
    <citation type="submission" date="2019-07" db="EMBL/GenBank/DDBJ databases">
        <title>Lysobacter weifangensis sp. nov., isolated from bensulfuron-methyl contaminated farmland soil.</title>
        <authorList>
            <person name="Zhao H."/>
        </authorList>
    </citation>
    <scope>NUCLEOTIDE SEQUENCE [LARGE SCALE GENOMIC DNA]</scope>
    <source>
        <strain evidence="2 3">CC-Bw-6</strain>
    </source>
</reference>
<evidence type="ECO:0000256" key="1">
    <source>
        <dbReference type="SAM" id="Phobius"/>
    </source>
</evidence>
<keyword evidence="1" id="KW-1133">Transmembrane helix</keyword>
<keyword evidence="1" id="KW-0472">Membrane</keyword>
<evidence type="ECO:0000313" key="2">
    <source>
        <dbReference type="EMBL" id="QDQ74648.1"/>
    </source>
</evidence>
<gene>
    <name evidence="2" type="ORF">FNZ56_12515</name>
</gene>